<feature type="transmembrane region" description="Helical" evidence="1">
    <location>
        <begin position="214"/>
        <end position="236"/>
    </location>
</feature>
<feature type="transmembrane region" description="Helical" evidence="1">
    <location>
        <begin position="302"/>
        <end position="322"/>
    </location>
</feature>
<feature type="transmembrane region" description="Helical" evidence="1">
    <location>
        <begin position="184"/>
        <end position="208"/>
    </location>
</feature>
<reference evidence="2 3" key="1">
    <citation type="submission" date="2018-10" db="EMBL/GenBank/DDBJ databases">
        <title>Genomic Encyclopedia of Archaeal and Bacterial Type Strains, Phase II (KMG-II): from individual species to whole genera.</title>
        <authorList>
            <person name="Goeker M."/>
        </authorList>
    </citation>
    <scope>NUCLEOTIDE SEQUENCE [LARGE SCALE GENOMIC DNA]</scope>
    <source>
        <strain evidence="2 3">RP-AC37</strain>
    </source>
</reference>
<dbReference type="InParanoid" id="A0A420XSW7"/>
<feature type="transmembrane region" description="Helical" evidence="1">
    <location>
        <begin position="243"/>
        <end position="263"/>
    </location>
</feature>
<evidence type="ECO:0000313" key="3">
    <source>
        <dbReference type="Proteomes" id="UP000281955"/>
    </source>
</evidence>
<proteinExistence type="predicted"/>
<name>A0A420XSW7_9ACTN</name>
<protein>
    <recommendedName>
        <fullName evidence="4">ABC transporter permease</fullName>
    </recommendedName>
</protein>
<evidence type="ECO:0000256" key="1">
    <source>
        <dbReference type="SAM" id="Phobius"/>
    </source>
</evidence>
<dbReference type="RefSeq" id="WP_183061597.1">
    <property type="nucleotide sequence ID" value="NZ_RBWV01000009.1"/>
</dbReference>
<keyword evidence="1" id="KW-0812">Transmembrane</keyword>
<keyword evidence="3" id="KW-1185">Reference proteome</keyword>
<accession>A0A420XSW7</accession>
<keyword evidence="1" id="KW-0472">Membrane</keyword>
<keyword evidence="1" id="KW-1133">Transmembrane helix</keyword>
<dbReference type="Proteomes" id="UP000281955">
    <property type="component" value="Unassembled WGS sequence"/>
</dbReference>
<feature type="transmembrane region" description="Helical" evidence="1">
    <location>
        <begin position="157"/>
        <end position="177"/>
    </location>
</feature>
<organism evidence="2 3">
    <name type="scientific">Motilibacter peucedani</name>
    <dbReference type="NCBI Taxonomy" id="598650"/>
    <lineage>
        <taxon>Bacteria</taxon>
        <taxon>Bacillati</taxon>
        <taxon>Actinomycetota</taxon>
        <taxon>Actinomycetes</taxon>
        <taxon>Motilibacterales</taxon>
        <taxon>Motilibacteraceae</taxon>
        <taxon>Motilibacter</taxon>
    </lineage>
</organism>
<dbReference type="EMBL" id="RBWV01000009">
    <property type="protein sequence ID" value="RKS79918.1"/>
    <property type="molecule type" value="Genomic_DNA"/>
</dbReference>
<dbReference type="AlphaFoldDB" id="A0A420XSW7"/>
<evidence type="ECO:0008006" key="4">
    <source>
        <dbReference type="Google" id="ProtNLM"/>
    </source>
</evidence>
<gene>
    <name evidence="2" type="ORF">CLV35_0333</name>
</gene>
<comment type="caution">
    <text evidence="2">The sequence shown here is derived from an EMBL/GenBank/DDBJ whole genome shotgun (WGS) entry which is preliminary data.</text>
</comment>
<sequence>MRNPLAAHPVWKQLLVLVVGLPVVVTLAVLAFAWPAARVQPREVPIGVVGAGPSEAQLAGRLAGGGAFDLHLYPDEVAARRAIGERDVYGAFVLGQSRLDVLEASAASPVVAQLLTGVAQNVAAESGGAGDALTVRVSDVVPLSTADAKGTVLSASLLPLTICSIIVASAIGLAVRLRPAWRQVVALVSVSAVAGAGVFLVAQTWLGALPHDGFATWASLALVILAISSATAGLIALFGTAGFALAAAVMVFVGNPFSAVTSAPEMLPGAVDRIGQWLPPGAGANLLRSSAYFDGNGASGHLAVLLTWAVLGVTAIVVGHHAPIRFAASPLRDAPGAVTDARARHEAPVHALNVGDGLVARQLSAPRLFRRT</sequence>
<evidence type="ECO:0000313" key="2">
    <source>
        <dbReference type="EMBL" id="RKS79918.1"/>
    </source>
</evidence>